<dbReference type="PROSITE" id="PS50111">
    <property type="entry name" value="CHEMOTAXIS_TRANSDUC_2"/>
    <property type="match status" value="1"/>
</dbReference>
<dbReference type="GO" id="GO:0007165">
    <property type="term" value="P:signal transduction"/>
    <property type="evidence" value="ECO:0007669"/>
    <property type="project" value="UniProtKB-KW"/>
</dbReference>
<dbReference type="GO" id="GO:0016020">
    <property type="term" value="C:membrane"/>
    <property type="evidence" value="ECO:0007669"/>
    <property type="project" value="InterPro"/>
</dbReference>
<dbReference type="EMBL" id="WXEY01000007">
    <property type="protein sequence ID" value="MZP29817.1"/>
    <property type="molecule type" value="Genomic_DNA"/>
</dbReference>
<accession>A0A845L064</accession>
<evidence type="ECO:0000256" key="3">
    <source>
        <dbReference type="PROSITE-ProRule" id="PRU00284"/>
    </source>
</evidence>
<gene>
    <name evidence="6" type="ORF">GTO91_08870</name>
</gene>
<dbReference type="Proteomes" id="UP000463470">
    <property type="component" value="Unassembled WGS sequence"/>
</dbReference>
<sequence length="357" mass="39234">MALHQTGESEIAYGLKDLIDLDFLQRFQDSFSKAMGMASLTVDDKGPVTAPSNFTTFCMDLTRNTPEGARRCNECDLKGGKEAARTGRPAIYYCHGGLMDFAAPIVVEGRQIGSMLGGQVLPQPPDEAKFRRLAAELGIDPEIYVAAVRKIRVVPEESIRAAAELLYIVANALSAIGYQKLQVMKRVEEFEEMAVTIRDDADLLYQKVEEVDSQVGNLTMTTDKLKTATETSLKKVKETDEILRFIRSVADKTKLLGLNASIEAARAGEAGRGFNVVAKEVGSLASVSIESAGKIDKTLRSIQVGMSDIEEGVRQTGGVVDAHQAKMKEIRQKIDQFKELAKELQELTLELREKVKM</sequence>
<dbReference type="AlphaFoldDB" id="A0A845L064"/>
<organism evidence="6 7">
    <name type="scientific">Heliomicrobium undosum</name>
    <dbReference type="NCBI Taxonomy" id="121734"/>
    <lineage>
        <taxon>Bacteria</taxon>
        <taxon>Bacillati</taxon>
        <taxon>Bacillota</taxon>
        <taxon>Clostridia</taxon>
        <taxon>Eubacteriales</taxon>
        <taxon>Heliobacteriaceae</taxon>
        <taxon>Heliomicrobium</taxon>
    </lineage>
</organism>
<dbReference type="InterPro" id="IPR004089">
    <property type="entry name" value="MCPsignal_dom"/>
</dbReference>
<comment type="caution">
    <text evidence="6">The sequence shown here is derived from an EMBL/GenBank/DDBJ whole genome shotgun (WGS) entry which is preliminary data.</text>
</comment>
<dbReference type="PRINTS" id="PR00260">
    <property type="entry name" value="CHEMTRNSDUCR"/>
</dbReference>
<dbReference type="InterPro" id="IPR004090">
    <property type="entry name" value="Chemotax_Me-accpt_rcpt"/>
</dbReference>
<dbReference type="SUPFAM" id="SSF58104">
    <property type="entry name" value="Methyl-accepting chemotaxis protein (MCP) signaling domain"/>
    <property type="match status" value="1"/>
</dbReference>
<evidence type="ECO:0000256" key="4">
    <source>
        <dbReference type="SAM" id="Coils"/>
    </source>
</evidence>
<dbReference type="Pfam" id="PF00015">
    <property type="entry name" value="MCPsignal"/>
    <property type="match status" value="1"/>
</dbReference>
<feature type="coiled-coil region" evidence="4">
    <location>
        <begin position="320"/>
        <end position="357"/>
    </location>
</feature>
<dbReference type="GO" id="GO:0004888">
    <property type="term" value="F:transmembrane signaling receptor activity"/>
    <property type="evidence" value="ECO:0007669"/>
    <property type="project" value="InterPro"/>
</dbReference>
<dbReference type="OrthoDB" id="1675535at2"/>
<name>A0A845L064_9FIRM</name>
<keyword evidence="4" id="KW-0175">Coiled coil</keyword>
<dbReference type="Pfam" id="PF10114">
    <property type="entry name" value="PocR"/>
    <property type="match status" value="1"/>
</dbReference>
<protein>
    <submittedName>
        <fullName evidence="6">Chemotaxis protein</fullName>
    </submittedName>
</protein>
<dbReference type="SMART" id="SM00283">
    <property type="entry name" value="MA"/>
    <property type="match status" value="1"/>
</dbReference>
<evidence type="ECO:0000259" key="5">
    <source>
        <dbReference type="PROSITE" id="PS50111"/>
    </source>
</evidence>
<evidence type="ECO:0000256" key="1">
    <source>
        <dbReference type="ARBA" id="ARBA00023224"/>
    </source>
</evidence>
<reference evidence="6 7" key="1">
    <citation type="submission" date="2020-01" db="EMBL/GenBank/DDBJ databases">
        <title>Whole-genome sequence of Heliobacterium undosum DSM 13378.</title>
        <authorList>
            <person name="Kyndt J.A."/>
            <person name="Meyer T.E."/>
        </authorList>
    </citation>
    <scope>NUCLEOTIDE SEQUENCE [LARGE SCALE GENOMIC DNA]</scope>
    <source>
        <strain evidence="6 7">DSM 13378</strain>
    </source>
</reference>
<comment type="similarity">
    <text evidence="2">Belongs to the methyl-accepting chemotaxis (MCP) protein family.</text>
</comment>
<keyword evidence="7" id="KW-1185">Reference proteome</keyword>
<evidence type="ECO:0000313" key="7">
    <source>
        <dbReference type="Proteomes" id="UP000463470"/>
    </source>
</evidence>
<dbReference type="RefSeq" id="WP_161257961.1">
    <property type="nucleotide sequence ID" value="NZ_WXEY01000007.1"/>
</dbReference>
<dbReference type="InterPro" id="IPR018771">
    <property type="entry name" value="PocR_dom"/>
</dbReference>
<dbReference type="PANTHER" id="PTHR32089">
    <property type="entry name" value="METHYL-ACCEPTING CHEMOTAXIS PROTEIN MCPB"/>
    <property type="match status" value="1"/>
</dbReference>
<proteinExistence type="inferred from homology"/>
<dbReference type="GO" id="GO:0006935">
    <property type="term" value="P:chemotaxis"/>
    <property type="evidence" value="ECO:0007669"/>
    <property type="project" value="InterPro"/>
</dbReference>
<feature type="domain" description="Methyl-accepting transducer" evidence="5">
    <location>
        <begin position="169"/>
        <end position="357"/>
    </location>
</feature>
<dbReference type="PANTHER" id="PTHR32089:SF112">
    <property type="entry name" value="LYSOZYME-LIKE PROTEIN-RELATED"/>
    <property type="match status" value="1"/>
</dbReference>
<evidence type="ECO:0000256" key="2">
    <source>
        <dbReference type="ARBA" id="ARBA00029447"/>
    </source>
</evidence>
<evidence type="ECO:0000313" key="6">
    <source>
        <dbReference type="EMBL" id="MZP29817.1"/>
    </source>
</evidence>
<dbReference type="Gene3D" id="1.10.287.950">
    <property type="entry name" value="Methyl-accepting chemotaxis protein"/>
    <property type="match status" value="1"/>
</dbReference>
<keyword evidence="1 3" id="KW-0807">Transducer</keyword>